<dbReference type="PROSITE" id="PS50191">
    <property type="entry name" value="CRAL_TRIO"/>
    <property type="match status" value="1"/>
</dbReference>
<dbReference type="InterPro" id="IPR051336">
    <property type="entry name" value="RhoGEF_Guanine_NuclExch_SF"/>
</dbReference>
<dbReference type="Proteomes" id="UP000006672">
    <property type="component" value="Unassembled WGS sequence"/>
</dbReference>
<feature type="domain" description="PH" evidence="10">
    <location>
        <begin position="2091"/>
        <end position="2199"/>
    </location>
</feature>
<evidence type="ECO:0000259" key="11">
    <source>
        <dbReference type="PROSITE" id="PS50010"/>
    </source>
</evidence>
<accession>A0A5S6PMR6</accession>
<dbReference type="SUPFAM" id="SSF50044">
    <property type="entry name" value="SH3-domain"/>
    <property type="match status" value="1"/>
</dbReference>
<evidence type="ECO:0000256" key="7">
    <source>
        <dbReference type="SAM" id="Coils"/>
    </source>
</evidence>
<dbReference type="PROSITE" id="PS50002">
    <property type="entry name" value="SH3"/>
    <property type="match status" value="1"/>
</dbReference>
<dbReference type="PROSITE" id="PS00741">
    <property type="entry name" value="DH_1"/>
    <property type="match status" value="1"/>
</dbReference>
<feature type="compositionally biased region" description="Polar residues" evidence="8">
    <location>
        <begin position="1713"/>
        <end position="1727"/>
    </location>
</feature>
<dbReference type="CDD" id="cd00170">
    <property type="entry name" value="SEC14"/>
    <property type="match status" value="1"/>
</dbReference>
<sequence length="2302" mass="263029">MRDGCPKAEDILHVLRDRVALLPGARDRNGRAVIIFPARENTTPINPDHIRNILIYLHAVTADDYKDRGFTIIIDMRKGTTWNNVKPILKCIQEHFPAEVYAVLIIKPDKFWEKHKTSVSSGKYKFDIQMISVEGLTRYIDSSQLTRDLGGSLFYDHDEWLETRLELERLIWQTIDVMHNFENFREEMKNGEMPIDVATAERATAAHVVLKKKILGAPIERIQYDVERVQQRISGCTDGTPDDNYNSSNGLLTTNPDLTAALPHLASLVNSLRTSKDEIFVQWETRRQKLDHCYQLKLFEQDADKMFDWIRSHYALSMQRLLEIGDSEQSTSALLTEHLDFIAAANNTEVNVSHVMTVAKRLREIGNYGKVQIENVAMHLDEEWRRFKQVNEQRSRLLDLALSFHRKSHIYLSNMSSWLHNITLDNGRRMGQYSGDELEAAIAEHERFGEMILQTYAEAVGDGRSLTQILKTLASDAVGQNNAYKHVVDLIQQITRAHKELHSQWQAKKLRLHSRLALIAFETDTHRVLQWLEEHGDAYLNKNTAIGNNLSQAKVLQRNHSHFRSVASNTYSNAEKLFTASNTIIESGECDVQQMSIVVEELRRRIEAFSVRVEARRDLLNKSVLFHTHYSEIMEWYGRMEVKSSQYDFVSTNVQEGERRKEEWMIESDATAQAYATTIGEGNQLIKALEQQAKMMNIDNHDVVAVIERLINDIEQRHAKLADRWPHQRRSLQLGVKFAVFVKDCKQIIQQLKNWREDMVALVKSNNFAERAEHILPYQDDNTTQVKNAVTGIKNNAAELLQALRDNESTLVNTEGILATDVIITSLQQLTDCQREVMQVAQETHHRIEQCMQFNRARAMAAVAIQKMQYEETKLLHMNTIPISLEEALAAQAAHKQFQHAIESISRTTSAFLNKTDQLISSGGVDVRLVDDLNEEVLNRWRRLVGVTEERNKLIKAGVVCYKTLHQGVMPILDQLEKEYSMSSKDWCQIRNGEDAKDRAHHMSSLLSKHMEYKERFLKGCSYGQKTSEMFLKYIRRCEASTEHIRIHETRLLALKENLRKRQMKILDLWMRKKQQLDRCHEACLLEATATENAEWIAVEGETFLKQCLERQLNMANRENLEAYMDEYMTFKAEAKQKRLKVRMMLELAEKFLSVLDHHCDAIERKMLDVRSSYEHFSMRLADYENLLSGALGRKLDVNKAKDEFSLDRKSDSNIEAKIEVERLANEEKRKMREPMMELIKSEKDYIEDLHKCIKYYLSAYRAANDTLPLAIRGKEKEIFSNIEQLYKFHNEVFLPELIKHENDPEDVGYCFIFSVEMLNTLYTEYCVNKEQNNYIIALPEAMQFFSEIRETSGLEHSQDLSSLVIKPVQRITRYRLMLEQLLKNCKHNVDEIREAYDVVVSVPRRANDLMHLGNFENYKKLGVLGDFVMQESFLVWDPKAYFKKGRERQVFLFELCVVFAKKTELSSRAIKYTYKTHLMLAEVNVCEHVEGDASKFALRQGNEPNTEMRTELKAASEQCKVHWVKKIRELMQGLMTANFDMRQVSARNSSATTTTSVSDRTSKDSDSLPTSNEDRNSLRSCTSSSSNHNLEGHNEGCVAVDDFKATEKGQLSVTKGQRVEVIEYYGDAPEWVLVSITWENGEQQRGLVPCSVISSVEPTDGSSASCSTDRPLVDPTYLTNITSSTQNIVKRKSLRRFFSNGQQQQQQQQQQGSLSGNHPRPQSVSLATRKVSGQQLRYSATDPLHSGSSSLTDQHQQDHLLSRDFVESDLTIVGTTTAGGAHSVLSLCDDQTHSTSGQEEALTTVAGGLLSVNPPLIDPTTESIASFSDQGEFELPPPMSELSSAVADAAASRNTSMEEQHASDVLVVCTETTEDQSSASGKAEKNPQDIARQKRQYVLMELVDTERDYVKDLSSVVDGYMANLQTMELPEDLVGKDKIIFANIAQILDFHKTLFLKEIEKCLEDYEAAGNAFVKYERRLHTYYVKYCQNKPKSDFLMAQDDFEQFFAETKQKLGHKIALCDLLIKPVQRIMKYQLLMKDILKYTERAGDRMDILEKALQVMHVVPKACDDMMQVGRLQNFDGNLSAQGKLIYQGTVAISDNAPSQPFKGKDRRIFLFEQSAIIADCILPKKEFGNPTYIFKSQIMVNKMVLEATVADEPLRFILKSNDPSQPNAFLAQANTMEEKDQWISKINSQLDQQKTLLAALVDPKRYQNQLAGSVNSLSLEEVDKKKTLFPRLTGKSKESSHTFLGASSSMHQNSSIQTLSSKSNSSTKSSKLFGFGKKMNPTNSNKSAAVGKLK</sequence>
<dbReference type="PANTHER" id="PTHR22826">
    <property type="entry name" value="RHO GUANINE EXCHANGE FACTOR-RELATED"/>
    <property type="match status" value="1"/>
</dbReference>
<dbReference type="InterPro" id="IPR001849">
    <property type="entry name" value="PH_domain"/>
</dbReference>
<dbReference type="InterPro" id="IPR055251">
    <property type="entry name" value="SOS1_NGEF_PH"/>
</dbReference>
<dbReference type="GO" id="GO:0036194">
    <property type="term" value="C:muscle cell projection"/>
    <property type="evidence" value="ECO:0007669"/>
    <property type="project" value="EnsemblMetazoa"/>
</dbReference>
<dbReference type="InterPro" id="IPR036028">
    <property type="entry name" value="SH3-like_dom_sf"/>
</dbReference>
<dbReference type="PROSITE" id="PS50003">
    <property type="entry name" value="PH_DOMAIN"/>
    <property type="match status" value="2"/>
</dbReference>
<evidence type="ECO:0000259" key="12">
    <source>
        <dbReference type="PROSITE" id="PS50191"/>
    </source>
</evidence>
<evidence type="ECO:0008006" key="15">
    <source>
        <dbReference type="Google" id="ProtNLM"/>
    </source>
</evidence>
<feature type="domain" description="SH3" evidence="9">
    <location>
        <begin position="1593"/>
        <end position="1659"/>
    </location>
</feature>
<reference evidence="13" key="1">
    <citation type="journal article" date="2007" name="Science">
        <title>Draft genome of the filarial nematode parasite Brugia malayi.</title>
        <authorList>
            <person name="Ghedin E."/>
            <person name="Wang S."/>
            <person name="Spiro D."/>
            <person name="Caler E."/>
            <person name="Zhao Q."/>
            <person name="Crabtree J."/>
            <person name="Allen J.E."/>
            <person name="Delcher A.L."/>
            <person name="Guiliano D.B."/>
            <person name="Miranda-Saavedra D."/>
            <person name="Angiuoli S.V."/>
            <person name="Creasy T."/>
            <person name="Amedeo P."/>
            <person name="Haas B."/>
            <person name="El-Sayed N.M."/>
            <person name="Wortman J.R."/>
            <person name="Feldblyum T."/>
            <person name="Tallon L."/>
            <person name="Schatz M."/>
            <person name="Shumway M."/>
            <person name="Koo H."/>
            <person name="Salzberg S.L."/>
            <person name="Schobel S."/>
            <person name="Pertea M."/>
            <person name="Pop M."/>
            <person name="White O."/>
            <person name="Barton G.J."/>
            <person name="Carlow C.K."/>
            <person name="Crawford M.J."/>
            <person name="Daub J."/>
            <person name="Dimmic M.W."/>
            <person name="Estes C.F."/>
            <person name="Foster J.M."/>
            <person name="Ganatra M."/>
            <person name="Gregory W.F."/>
            <person name="Johnson N.M."/>
            <person name="Jin J."/>
            <person name="Komuniecki R."/>
            <person name="Korf I."/>
            <person name="Kumar S."/>
            <person name="Laney S."/>
            <person name="Li B.W."/>
            <person name="Li W."/>
            <person name="Lindblom T.H."/>
            <person name="Lustigman S."/>
            <person name="Ma D."/>
            <person name="Maina C.V."/>
            <person name="Martin D.M."/>
            <person name="McCarter J.P."/>
            <person name="McReynolds L."/>
            <person name="Mitreva M."/>
            <person name="Nutman T.B."/>
            <person name="Parkinson J."/>
            <person name="Peregrin-Alvarez J.M."/>
            <person name="Poole C."/>
            <person name="Ren Q."/>
            <person name="Saunders L."/>
            <person name="Sluder A.E."/>
            <person name="Smith K."/>
            <person name="Stanke M."/>
            <person name="Unnasch T.R."/>
            <person name="Ware J."/>
            <person name="Wei A.D."/>
            <person name="Weil G."/>
            <person name="Williams D.J."/>
            <person name="Zhang Y."/>
            <person name="Williams S.A."/>
            <person name="Fraser-Liggett C."/>
            <person name="Slatko B."/>
            <person name="Blaxter M.L."/>
            <person name="Scott A.L."/>
        </authorList>
    </citation>
    <scope>NUCLEOTIDE SEQUENCE</scope>
    <source>
        <strain evidence="13">FR3</strain>
    </source>
</reference>
<evidence type="ECO:0000256" key="2">
    <source>
        <dbReference type="ARBA" id="ARBA00022443"/>
    </source>
</evidence>
<dbReference type="SMART" id="SM00150">
    <property type="entry name" value="SPEC"/>
    <property type="match status" value="6"/>
</dbReference>
<evidence type="ECO:0000259" key="9">
    <source>
        <dbReference type="PROSITE" id="PS50002"/>
    </source>
</evidence>
<feature type="compositionally biased region" description="Low complexity" evidence="8">
    <location>
        <begin position="1703"/>
        <end position="1712"/>
    </location>
</feature>
<evidence type="ECO:0000256" key="4">
    <source>
        <dbReference type="ARBA" id="ARBA00022553"/>
    </source>
</evidence>
<feature type="compositionally biased region" description="Polar residues" evidence="8">
    <location>
        <begin position="2249"/>
        <end position="2259"/>
    </location>
</feature>
<dbReference type="GO" id="GO:0043652">
    <property type="term" value="P:engulfment of apoptotic cell"/>
    <property type="evidence" value="ECO:0007669"/>
    <property type="project" value="EnsemblMetazoa"/>
</dbReference>
<feature type="compositionally biased region" description="Low complexity" evidence="8">
    <location>
        <begin position="1547"/>
        <end position="1560"/>
    </location>
</feature>
<organism evidence="13 14">
    <name type="scientific">Brugia malayi</name>
    <name type="common">Filarial nematode worm</name>
    <dbReference type="NCBI Taxonomy" id="6279"/>
    <lineage>
        <taxon>Eukaryota</taxon>
        <taxon>Metazoa</taxon>
        <taxon>Ecdysozoa</taxon>
        <taxon>Nematoda</taxon>
        <taxon>Chromadorea</taxon>
        <taxon>Rhabditida</taxon>
        <taxon>Spirurina</taxon>
        <taxon>Spiruromorpha</taxon>
        <taxon>Filarioidea</taxon>
        <taxon>Onchocercidae</taxon>
        <taxon>Brugia</taxon>
    </lineage>
</organism>
<dbReference type="FunFam" id="1.20.900.10:FF:000008">
    <property type="entry name" value="rho guanine nucleotide exchange factor 25"/>
    <property type="match status" value="1"/>
</dbReference>
<feature type="coiled-coil region" evidence="7">
    <location>
        <begin position="1207"/>
        <end position="1234"/>
    </location>
</feature>
<dbReference type="InterPro" id="IPR001331">
    <property type="entry name" value="GDS_CDC24_CS"/>
</dbReference>
<dbReference type="GO" id="GO:0061643">
    <property type="term" value="P:chemorepulsion of axon"/>
    <property type="evidence" value="ECO:0007669"/>
    <property type="project" value="EnsemblMetazoa"/>
</dbReference>
<dbReference type="GO" id="GO:0030424">
    <property type="term" value="C:axon"/>
    <property type="evidence" value="ECO:0007669"/>
    <property type="project" value="EnsemblMetazoa"/>
</dbReference>
<evidence type="ECO:0000313" key="13">
    <source>
        <dbReference type="Proteomes" id="UP000006672"/>
    </source>
</evidence>
<dbReference type="SUPFAM" id="SSF46966">
    <property type="entry name" value="Spectrin repeat"/>
    <property type="match status" value="4"/>
</dbReference>
<dbReference type="GO" id="GO:0031267">
    <property type="term" value="F:small GTPase binding"/>
    <property type="evidence" value="ECO:0007669"/>
    <property type="project" value="EnsemblMetazoa"/>
</dbReference>
<dbReference type="InterPro" id="IPR047054">
    <property type="entry name" value="Kalirin_TRIO_PH_1"/>
</dbReference>
<dbReference type="GO" id="GO:0001764">
    <property type="term" value="P:neuron migration"/>
    <property type="evidence" value="ECO:0007669"/>
    <property type="project" value="EnsemblMetazoa"/>
</dbReference>
<dbReference type="InterPro" id="IPR001452">
    <property type="entry name" value="SH3_domain"/>
</dbReference>
<evidence type="ECO:0000313" key="14">
    <source>
        <dbReference type="WBParaSite" id="Bm4419.1"/>
    </source>
</evidence>
<keyword evidence="13" id="KW-1185">Reference proteome</keyword>
<dbReference type="Pfam" id="PF00621">
    <property type="entry name" value="RhoGEF"/>
    <property type="match status" value="2"/>
</dbReference>
<feature type="region of interest" description="Disordered" evidence="8">
    <location>
        <begin position="1700"/>
        <end position="1727"/>
    </location>
</feature>
<evidence type="ECO:0000256" key="1">
    <source>
        <dbReference type="ARBA" id="ARBA00004496"/>
    </source>
</evidence>
<dbReference type="InterPro" id="IPR001251">
    <property type="entry name" value="CRAL-TRIO_dom"/>
</dbReference>
<feature type="domain" description="DH" evidence="11">
    <location>
        <begin position="1231"/>
        <end position="1410"/>
    </location>
</feature>
<keyword evidence="3" id="KW-0963">Cytoplasm</keyword>
<dbReference type="WBParaSite" id="Bm4419.1">
    <property type="protein sequence ID" value="Bm4419.1"/>
    <property type="gene ID" value="WBGene00224680"/>
</dbReference>
<dbReference type="SUPFAM" id="SSF48065">
    <property type="entry name" value="DBL homology domain (DH-domain)"/>
    <property type="match status" value="2"/>
</dbReference>
<feature type="domain" description="PH" evidence="10">
    <location>
        <begin position="1428"/>
        <end position="1533"/>
    </location>
</feature>
<dbReference type="GO" id="GO:0005085">
    <property type="term" value="F:guanyl-nucleotide exchange factor activity"/>
    <property type="evidence" value="ECO:0007669"/>
    <property type="project" value="UniProtKB-KW"/>
</dbReference>
<dbReference type="SMART" id="SM00326">
    <property type="entry name" value="SH3"/>
    <property type="match status" value="1"/>
</dbReference>
<dbReference type="Gene3D" id="2.30.29.30">
    <property type="entry name" value="Pleckstrin-homology domain (PH domain)/Phosphotyrosine-binding domain (PTB)"/>
    <property type="match status" value="2"/>
</dbReference>
<evidence type="ECO:0000256" key="6">
    <source>
        <dbReference type="PROSITE-ProRule" id="PRU00192"/>
    </source>
</evidence>
<reference evidence="14" key="2">
    <citation type="submission" date="2019-12" db="UniProtKB">
        <authorList>
            <consortium name="WormBaseParasite"/>
        </authorList>
    </citation>
    <scope>IDENTIFICATION</scope>
</reference>
<dbReference type="GO" id="GO:1902474">
    <property type="term" value="P:positive regulation of protein localization to synapse"/>
    <property type="evidence" value="ECO:0007669"/>
    <property type="project" value="EnsemblMetazoa"/>
</dbReference>
<name>A0A5S6PMR6_BRUMA</name>
<dbReference type="PROSITE" id="PS50010">
    <property type="entry name" value="DH_2"/>
    <property type="match status" value="2"/>
</dbReference>
<keyword evidence="4" id="KW-0597">Phosphoprotein</keyword>
<dbReference type="Pfam" id="PF22697">
    <property type="entry name" value="SOS1_NGEF_PH"/>
    <property type="match status" value="2"/>
</dbReference>
<dbReference type="Gene3D" id="1.20.58.60">
    <property type="match status" value="4"/>
</dbReference>
<dbReference type="Gene3D" id="1.20.900.10">
    <property type="entry name" value="Dbl homology (DH) domain"/>
    <property type="match status" value="2"/>
</dbReference>
<dbReference type="AlphaFoldDB" id="A0A5S6PMR6"/>
<feature type="domain" description="CRAL-TRIO" evidence="12">
    <location>
        <begin position="9"/>
        <end position="157"/>
    </location>
</feature>
<evidence type="ECO:0000256" key="3">
    <source>
        <dbReference type="ARBA" id="ARBA00022490"/>
    </source>
</evidence>
<comment type="subcellular location">
    <subcellularLocation>
        <location evidence="1">Cytoplasm</location>
    </subcellularLocation>
</comment>
<protein>
    <recommendedName>
        <fullName evidence="15">RhoGEF domain containing protein</fullName>
    </recommendedName>
</protein>
<dbReference type="InterPro" id="IPR035899">
    <property type="entry name" value="DBL_dom_sf"/>
</dbReference>
<dbReference type="GO" id="GO:0045773">
    <property type="term" value="P:positive regulation of axon extension"/>
    <property type="evidence" value="ECO:0007669"/>
    <property type="project" value="EnsemblMetazoa"/>
</dbReference>
<proteinExistence type="predicted"/>
<dbReference type="GO" id="GO:0014057">
    <property type="term" value="P:positive regulation of acetylcholine secretion, neurotransmission"/>
    <property type="evidence" value="ECO:0007669"/>
    <property type="project" value="EnsemblMetazoa"/>
</dbReference>
<dbReference type="SUPFAM" id="SSF50729">
    <property type="entry name" value="PH domain-like"/>
    <property type="match status" value="2"/>
</dbReference>
<dbReference type="Gene3D" id="3.40.525.10">
    <property type="entry name" value="CRAL-TRIO lipid binding domain"/>
    <property type="match status" value="1"/>
</dbReference>
<dbReference type="CDD" id="cd00176">
    <property type="entry name" value="SPEC"/>
    <property type="match status" value="1"/>
</dbReference>
<dbReference type="GO" id="GO:0030838">
    <property type="term" value="P:positive regulation of actin filament polymerization"/>
    <property type="evidence" value="ECO:0007669"/>
    <property type="project" value="EnsemblMetazoa"/>
</dbReference>
<dbReference type="Pfam" id="PF00435">
    <property type="entry name" value="Spectrin"/>
    <property type="match status" value="1"/>
</dbReference>
<keyword evidence="5" id="KW-0344">Guanine-nucleotide releasing factor</keyword>
<dbReference type="CDD" id="cd00160">
    <property type="entry name" value="RhoGEF"/>
    <property type="match status" value="2"/>
</dbReference>
<dbReference type="InterPro" id="IPR018159">
    <property type="entry name" value="Spectrin/alpha-actinin"/>
</dbReference>
<dbReference type="GO" id="GO:0038007">
    <property type="term" value="P:netrin-activated signaling pathway"/>
    <property type="evidence" value="ECO:0007669"/>
    <property type="project" value="EnsemblMetazoa"/>
</dbReference>
<dbReference type="SMART" id="SM00325">
    <property type="entry name" value="RhoGEF"/>
    <property type="match status" value="2"/>
</dbReference>
<dbReference type="PANTHER" id="PTHR22826:SF106">
    <property type="entry name" value="TRIO, ISOFORM A"/>
    <property type="match status" value="1"/>
</dbReference>
<keyword evidence="7" id="KW-0175">Coiled coil</keyword>
<dbReference type="InterPro" id="IPR000219">
    <property type="entry name" value="DH_dom"/>
</dbReference>
<feature type="region of interest" description="Disordered" evidence="8">
    <location>
        <begin position="1547"/>
        <end position="1595"/>
    </location>
</feature>
<dbReference type="Gene3D" id="2.30.30.40">
    <property type="entry name" value="SH3 Domains"/>
    <property type="match status" value="1"/>
</dbReference>
<dbReference type="Pfam" id="PF13716">
    <property type="entry name" value="CRAL_TRIO_2"/>
    <property type="match status" value="1"/>
</dbReference>
<dbReference type="SMART" id="SM00516">
    <property type="entry name" value="SEC14"/>
    <property type="match status" value="1"/>
</dbReference>
<dbReference type="SMART" id="SM00233">
    <property type="entry name" value="PH"/>
    <property type="match status" value="2"/>
</dbReference>
<feature type="region of interest" description="Disordered" evidence="8">
    <location>
        <begin position="2246"/>
        <end position="2302"/>
    </location>
</feature>
<dbReference type="SUPFAM" id="SSF52087">
    <property type="entry name" value="CRAL/TRIO domain"/>
    <property type="match status" value="1"/>
</dbReference>
<dbReference type="InterPro" id="IPR036865">
    <property type="entry name" value="CRAL-TRIO_dom_sf"/>
</dbReference>
<evidence type="ECO:0000259" key="10">
    <source>
        <dbReference type="PROSITE" id="PS50003"/>
    </source>
</evidence>
<dbReference type="GO" id="GO:0008045">
    <property type="term" value="P:motor neuron axon guidance"/>
    <property type="evidence" value="ECO:0007669"/>
    <property type="project" value="EnsemblMetazoa"/>
</dbReference>
<dbReference type="GO" id="GO:0048808">
    <property type="term" value="P:male genitalia morphogenesis"/>
    <property type="evidence" value="ECO:0007669"/>
    <property type="project" value="EnsemblMetazoa"/>
</dbReference>
<dbReference type="GO" id="GO:0005737">
    <property type="term" value="C:cytoplasm"/>
    <property type="evidence" value="ECO:0007669"/>
    <property type="project" value="UniProtKB-SubCell"/>
</dbReference>
<evidence type="ECO:0000256" key="8">
    <source>
        <dbReference type="SAM" id="MobiDB-lite"/>
    </source>
</evidence>
<feature type="domain" description="DH" evidence="11">
    <location>
        <begin position="1895"/>
        <end position="2073"/>
    </location>
</feature>
<dbReference type="InterPro" id="IPR011993">
    <property type="entry name" value="PH-like_dom_sf"/>
</dbReference>
<dbReference type="GO" id="GO:0019898">
    <property type="term" value="C:extrinsic component of membrane"/>
    <property type="evidence" value="ECO:0007669"/>
    <property type="project" value="TreeGrafter"/>
</dbReference>
<evidence type="ECO:0000256" key="5">
    <source>
        <dbReference type="ARBA" id="ARBA00022658"/>
    </source>
</evidence>
<dbReference type="GO" id="GO:1905815">
    <property type="term" value="P:regulation of dorsal/ventral axon guidance"/>
    <property type="evidence" value="ECO:0007669"/>
    <property type="project" value="EnsemblMetazoa"/>
</dbReference>
<dbReference type="InterPro" id="IPR002017">
    <property type="entry name" value="Spectrin_repeat"/>
</dbReference>
<keyword evidence="2 6" id="KW-0728">SH3 domain</keyword>
<feature type="compositionally biased region" description="Low complexity" evidence="8">
    <location>
        <begin position="2260"/>
        <end position="2280"/>
    </location>
</feature>
<feature type="compositionally biased region" description="Basic and acidic residues" evidence="8">
    <location>
        <begin position="1561"/>
        <end position="1578"/>
    </location>
</feature>
<dbReference type="CDD" id="cd13240">
    <property type="entry name" value="PH1_Kalirin_Trio_like"/>
    <property type="match status" value="1"/>
</dbReference>
<dbReference type="GO" id="GO:0035556">
    <property type="term" value="P:intracellular signal transduction"/>
    <property type="evidence" value="ECO:0007669"/>
    <property type="project" value="InterPro"/>
</dbReference>